<sequence>MDYKRGLLKTLMILLTTVQLFWPLVTSCRCAIKHPQQLFCTAQLVIVARVENITLNYVTGETGKDLYPVGSIESVTYHIKVQHVYRFERGRGRRRAIHRQTTINTPGSVYDCRVSLLQNTTYILTGHIRRGSLWVNSCGWVEDMAKLTYRQRTGLRSFYQDNCRCQVRCCTGSQCLHTTSARTNNQCMMDTGIFSCYTKYGICTYKRKNGQRGCVWKENPQIKQCLTVWGK</sequence>
<feature type="disulfide bond" evidence="9">
    <location>
        <begin position="170"/>
        <end position="175"/>
    </location>
</feature>
<dbReference type="Gene3D" id="2.40.50.120">
    <property type="match status" value="1"/>
</dbReference>
<keyword evidence="8" id="KW-0862">Zinc</keyword>
<keyword evidence="6 9" id="KW-1015">Disulfide bond</keyword>
<dbReference type="GO" id="GO:0008191">
    <property type="term" value="F:metalloendopeptidase inhibitor activity"/>
    <property type="evidence" value="ECO:0007669"/>
    <property type="project" value="InterPro"/>
</dbReference>
<keyword evidence="8" id="KW-0479">Metal-binding</keyword>
<comment type="caution">
    <text evidence="12">The sequence shown here is derived from an EMBL/GenBank/DDBJ whole genome shotgun (WGS) entry which is preliminary data.</text>
</comment>
<comment type="similarity">
    <text evidence="2">Belongs to the protease inhibitor I35 (TIMP) family.</text>
</comment>
<feature type="signal peptide" evidence="10">
    <location>
        <begin position="1"/>
        <end position="27"/>
    </location>
</feature>
<keyword evidence="4" id="KW-0483">Metalloprotease inhibitor</keyword>
<dbReference type="GO" id="GO:0005615">
    <property type="term" value="C:extracellular space"/>
    <property type="evidence" value="ECO:0007669"/>
    <property type="project" value="TreeGrafter"/>
</dbReference>
<dbReference type="OrthoDB" id="6041373at2759"/>
<dbReference type="InterPro" id="IPR027465">
    <property type="entry name" value="TIMP_C"/>
</dbReference>
<evidence type="ECO:0000256" key="4">
    <source>
        <dbReference type="ARBA" id="ARBA00022608"/>
    </source>
</evidence>
<dbReference type="Gene3D" id="3.90.370.10">
    <property type="entry name" value="Tissue inhibitor of metalloproteinase-1. Chain B, domain 1"/>
    <property type="match status" value="1"/>
</dbReference>
<dbReference type="GO" id="GO:0046872">
    <property type="term" value="F:metal ion binding"/>
    <property type="evidence" value="ECO:0007669"/>
    <property type="project" value="UniProtKB-KW"/>
</dbReference>
<evidence type="ECO:0000256" key="3">
    <source>
        <dbReference type="ARBA" id="ARBA00022525"/>
    </source>
</evidence>
<name>A0A210R6V6_MIZYE</name>
<proteinExistence type="inferred from homology"/>
<dbReference type="InterPro" id="IPR001134">
    <property type="entry name" value="Netrin_domain"/>
</dbReference>
<evidence type="ECO:0000313" key="12">
    <source>
        <dbReference type="EMBL" id="OWF56674.1"/>
    </source>
</evidence>
<dbReference type="GO" id="GO:0031012">
    <property type="term" value="C:extracellular matrix"/>
    <property type="evidence" value="ECO:0007669"/>
    <property type="project" value="TreeGrafter"/>
</dbReference>
<protein>
    <submittedName>
        <fullName evidence="12">Metalloproteinase inhibitor 3</fullName>
    </submittedName>
</protein>
<dbReference type="SMART" id="SM00206">
    <property type="entry name" value="NTR"/>
    <property type="match status" value="1"/>
</dbReference>
<evidence type="ECO:0000256" key="6">
    <source>
        <dbReference type="ARBA" id="ARBA00023157"/>
    </source>
</evidence>
<keyword evidence="5" id="KW-0646">Protease inhibitor</keyword>
<evidence type="ECO:0000259" key="11">
    <source>
        <dbReference type="PROSITE" id="PS50189"/>
    </source>
</evidence>
<feature type="disulfide bond" evidence="9">
    <location>
        <begin position="165"/>
        <end position="214"/>
    </location>
</feature>
<dbReference type="SUPFAM" id="SSF50242">
    <property type="entry name" value="TIMP-like"/>
    <property type="match status" value="1"/>
</dbReference>
<feature type="disulfide bond" evidence="9">
    <location>
        <begin position="30"/>
        <end position="138"/>
    </location>
</feature>
<dbReference type="InterPro" id="IPR008993">
    <property type="entry name" value="TIMP-like_OB-fold"/>
</dbReference>
<reference evidence="12 13" key="1">
    <citation type="journal article" date="2017" name="Nat. Ecol. Evol.">
        <title>Scallop genome provides insights into evolution of bilaterian karyotype and development.</title>
        <authorList>
            <person name="Wang S."/>
            <person name="Zhang J."/>
            <person name="Jiao W."/>
            <person name="Li J."/>
            <person name="Xun X."/>
            <person name="Sun Y."/>
            <person name="Guo X."/>
            <person name="Huan P."/>
            <person name="Dong B."/>
            <person name="Zhang L."/>
            <person name="Hu X."/>
            <person name="Sun X."/>
            <person name="Wang J."/>
            <person name="Zhao C."/>
            <person name="Wang Y."/>
            <person name="Wang D."/>
            <person name="Huang X."/>
            <person name="Wang R."/>
            <person name="Lv J."/>
            <person name="Li Y."/>
            <person name="Zhang Z."/>
            <person name="Liu B."/>
            <person name="Lu W."/>
            <person name="Hui Y."/>
            <person name="Liang J."/>
            <person name="Zhou Z."/>
            <person name="Hou R."/>
            <person name="Li X."/>
            <person name="Liu Y."/>
            <person name="Li H."/>
            <person name="Ning X."/>
            <person name="Lin Y."/>
            <person name="Zhao L."/>
            <person name="Xing Q."/>
            <person name="Dou J."/>
            <person name="Li Y."/>
            <person name="Mao J."/>
            <person name="Guo H."/>
            <person name="Dou H."/>
            <person name="Li T."/>
            <person name="Mu C."/>
            <person name="Jiang W."/>
            <person name="Fu Q."/>
            <person name="Fu X."/>
            <person name="Miao Y."/>
            <person name="Liu J."/>
            <person name="Yu Q."/>
            <person name="Li R."/>
            <person name="Liao H."/>
            <person name="Li X."/>
            <person name="Kong Y."/>
            <person name="Jiang Z."/>
            <person name="Chourrout D."/>
            <person name="Li R."/>
            <person name="Bao Z."/>
        </authorList>
    </citation>
    <scope>NUCLEOTIDE SEQUENCE [LARGE SCALE GENOMIC DNA]</scope>
    <source>
        <strain evidence="12 13">PY_sf001</strain>
    </source>
</reference>
<evidence type="ECO:0000256" key="8">
    <source>
        <dbReference type="PIRSR" id="PIRSR601820-1"/>
    </source>
</evidence>
<dbReference type="GO" id="GO:0002020">
    <property type="term" value="F:protease binding"/>
    <property type="evidence" value="ECO:0007669"/>
    <property type="project" value="TreeGrafter"/>
</dbReference>
<dbReference type="PANTHER" id="PTHR11844:SF33">
    <property type="entry name" value="TISSUE INHIBITOR OF METALLOPROTEINASE"/>
    <property type="match status" value="1"/>
</dbReference>
<dbReference type="InterPro" id="IPR001820">
    <property type="entry name" value="TIMP"/>
</dbReference>
<evidence type="ECO:0000256" key="1">
    <source>
        <dbReference type="ARBA" id="ARBA00004613"/>
    </source>
</evidence>
<dbReference type="PROSITE" id="PS50189">
    <property type="entry name" value="NTR"/>
    <property type="match status" value="1"/>
</dbReference>
<organism evidence="12 13">
    <name type="scientific">Mizuhopecten yessoensis</name>
    <name type="common">Japanese scallop</name>
    <name type="synonym">Patinopecten yessoensis</name>
    <dbReference type="NCBI Taxonomy" id="6573"/>
    <lineage>
        <taxon>Eukaryota</taxon>
        <taxon>Metazoa</taxon>
        <taxon>Spiralia</taxon>
        <taxon>Lophotrochozoa</taxon>
        <taxon>Mollusca</taxon>
        <taxon>Bivalvia</taxon>
        <taxon>Autobranchia</taxon>
        <taxon>Pteriomorphia</taxon>
        <taxon>Pectinida</taxon>
        <taxon>Pectinoidea</taxon>
        <taxon>Pectinidae</taxon>
        <taxon>Mizuhopecten</taxon>
    </lineage>
</organism>
<dbReference type="Pfam" id="PF00965">
    <property type="entry name" value="TIMP"/>
    <property type="match status" value="1"/>
</dbReference>
<keyword evidence="3" id="KW-0964">Secreted</keyword>
<evidence type="ECO:0000256" key="9">
    <source>
        <dbReference type="PIRSR" id="PIRSR601820-3"/>
    </source>
</evidence>
<dbReference type="GO" id="GO:0051045">
    <property type="term" value="P:negative regulation of membrane protein ectodomain proteolysis"/>
    <property type="evidence" value="ECO:0007669"/>
    <property type="project" value="TreeGrafter"/>
</dbReference>
<dbReference type="EMBL" id="NEDP02000111">
    <property type="protein sequence ID" value="OWF56674.1"/>
    <property type="molecule type" value="Genomic_DNA"/>
</dbReference>
<feature type="disulfide bond" evidence="9">
    <location>
        <begin position="40"/>
        <end position="163"/>
    </location>
</feature>
<feature type="chain" id="PRO_5012058141" evidence="10">
    <location>
        <begin position="28"/>
        <end position="231"/>
    </location>
</feature>
<dbReference type="STRING" id="6573.A0A210R6V6"/>
<evidence type="ECO:0000256" key="10">
    <source>
        <dbReference type="SAM" id="SignalP"/>
    </source>
</evidence>
<gene>
    <name evidence="12" type="ORF">KP79_PYT11563</name>
</gene>
<evidence type="ECO:0000313" key="13">
    <source>
        <dbReference type="Proteomes" id="UP000242188"/>
    </source>
</evidence>
<comment type="subcellular location">
    <subcellularLocation>
        <location evidence="1">Secreted</location>
    </subcellularLocation>
</comment>
<accession>A0A210R6V6</accession>
<dbReference type="PANTHER" id="PTHR11844">
    <property type="entry name" value="METALLOPROTEASE INHIBITOR"/>
    <property type="match status" value="1"/>
</dbReference>
<evidence type="ECO:0000256" key="5">
    <source>
        <dbReference type="ARBA" id="ARBA00022690"/>
    </source>
</evidence>
<evidence type="ECO:0000256" key="7">
    <source>
        <dbReference type="ARBA" id="ARBA00023215"/>
    </source>
</evidence>
<dbReference type="Proteomes" id="UP000242188">
    <property type="component" value="Unassembled WGS sequence"/>
</dbReference>
<dbReference type="PROSITE" id="PS51257">
    <property type="entry name" value="PROKAR_LIPOPROTEIN"/>
    <property type="match status" value="1"/>
</dbReference>
<feature type="domain" description="NTR" evidence="11">
    <location>
        <begin position="28"/>
        <end position="163"/>
    </location>
</feature>
<dbReference type="AlphaFoldDB" id="A0A210R6V6"/>
<keyword evidence="13" id="KW-1185">Reference proteome</keyword>
<feature type="binding site" evidence="8">
    <location>
        <position position="28"/>
    </location>
    <ligand>
        <name>Zn(2+)</name>
        <dbReference type="ChEBI" id="CHEBI:29105"/>
        <note>ligand shared with metalloproteinase partner</note>
    </ligand>
</feature>
<keyword evidence="7" id="KW-0481">Metalloenzyme inhibitor</keyword>
<feature type="disulfide bond" evidence="9">
    <location>
        <begin position="28"/>
        <end position="112"/>
    </location>
</feature>
<evidence type="ECO:0000256" key="2">
    <source>
        <dbReference type="ARBA" id="ARBA00011027"/>
    </source>
</evidence>
<keyword evidence="10" id="KW-0732">Signal</keyword>